<dbReference type="AlphaFoldDB" id="A0A0A9FW33"/>
<evidence type="ECO:0000313" key="3">
    <source>
        <dbReference type="EMBL" id="JAE12533.1"/>
    </source>
</evidence>
<dbReference type="EMBL" id="GBRH01185363">
    <property type="protein sequence ID" value="JAE12533.1"/>
    <property type="molecule type" value="Transcribed_RNA"/>
</dbReference>
<accession>A0A0A9FW33</accession>
<reference evidence="3" key="2">
    <citation type="journal article" date="2015" name="Data Brief">
        <title>Shoot transcriptome of the giant reed, Arundo donax.</title>
        <authorList>
            <person name="Barrero R.A."/>
            <person name="Guerrero F.D."/>
            <person name="Moolhuijzen P."/>
            <person name="Goolsby J.A."/>
            <person name="Tidwell J."/>
            <person name="Bellgard S.E."/>
            <person name="Bellgard M.I."/>
        </authorList>
    </citation>
    <scope>NUCLEOTIDE SEQUENCE</scope>
    <source>
        <tissue evidence="3">Shoot tissue taken approximately 20 cm above the soil surface</tissue>
    </source>
</reference>
<dbReference type="PANTHER" id="PTHR31425">
    <property type="entry name" value="PHOSPHORIBOSYLANTHRANILATE TRANSFERASE ISOFORM 1"/>
    <property type="match status" value="1"/>
</dbReference>
<dbReference type="InterPro" id="IPR013583">
    <property type="entry name" value="MCTP_C"/>
</dbReference>
<dbReference type="InterPro" id="IPR047259">
    <property type="entry name" value="QUIRKY-like"/>
</dbReference>
<feature type="domain" description="Multiple C2" evidence="2">
    <location>
        <begin position="1"/>
        <end position="43"/>
    </location>
</feature>
<proteinExistence type="predicted"/>
<evidence type="ECO:0000259" key="2">
    <source>
        <dbReference type="Pfam" id="PF08372"/>
    </source>
</evidence>
<organism evidence="3">
    <name type="scientific">Arundo donax</name>
    <name type="common">Giant reed</name>
    <name type="synonym">Donax arundinaceus</name>
    <dbReference type="NCBI Taxonomy" id="35708"/>
    <lineage>
        <taxon>Eukaryota</taxon>
        <taxon>Viridiplantae</taxon>
        <taxon>Streptophyta</taxon>
        <taxon>Embryophyta</taxon>
        <taxon>Tracheophyta</taxon>
        <taxon>Spermatophyta</taxon>
        <taxon>Magnoliopsida</taxon>
        <taxon>Liliopsida</taxon>
        <taxon>Poales</taxon>
        <taxon>Poaceae</taxon>
        <taxon>PACMAD clade</taxon>
        <taxon>Arundinoideae</taxon>
        <taxon>Arundineae</taxon>
        <taxon>Arundo</taxon>
    </lineage>
</organism>
<sequence length="43" mass="5012">MPPKMVAVASGFYYLRHPMFRDPMPPAAVNFFRRLPSLSDRML</sequence>
<dbReference type="Pfam" id="PF08372">
    <property type="entry name" value="PRT_C"/>
    <property type="match status" value="1"/>
</dbReference>
<name>A0A0A9FW33_ARUDO</name>
<evidence type="ECO:0000256" key="1">
    <source>
        <dbReference type="ARBA" id="ARBA00022737"/>
    </source>
</evidence>
<dbReference type="PANTHER" id="PTHR31425:SF36">
    <property type="entry name" value="PROTEIN QUIRKY"/>
    <property type="match status" value="1"/>
</dbReference>
<protein>
    <recommendedName>
        <fullName evidence="2">Multiple C2 domain-containing protein</fullName>
    </recommendedName>
</protein>
<keyword evidence="1" id="KW-0677">Repeat</keyword>
<reference evidence="3" key="1">
    <citation type="submission" date="2014-09" db="EMBL/GenBank/DDBJ databases">
        <authorList>
            <person name="Magalhaes I.L.F."/>
            <person name="Oliveira U."/>
            <person name="Santos F.R."/>
            <person name="Vidigal T.H.D.A."/>
            <person name="Brescovit A.D."/>
            <person name="Santos A.J."/>
        </authorList>
    </citation>
    <scope>NUCLEOTIDE SEQUENCE</scope>
    <source>
        <tissue evidence="3">Shoot tissue taken approximately 20 cm above the soil surface</tissue>
    </source>
</reference>